<dbReference type="Proteomes" id="UP000515163">
    <property type="component" value="Unplaced"/>
</dbReference>
<evidence type="ECO:0000259" key="6">
    <source>
        <dbReference type="PROSITE" id="PS50950"/>
    </source>
</evidence>
<feature type="domain" description="THAP-type" evidence="6">
    <location>
        <begin position="1"/>
        <end position="103"/>
    </location>
</feature>
<dbReference type="SUPFAM" id="SSF57716">
    <property type="entry name" value="Glucocorticoid receptor-like (DNA-binding domain)"/>
    <property type="match status" value="1"/>
</dbReference>
<dbReference type="PROSITE" id="PS50950">
    <property type="entry name" value="ZF_THAP"/>
    <property type="match status" value="1"/>
</dbReference>
<dbReference type="GO" id="GO:0043565">
    <property type="term" value="F:sequence-specific DNA binding"/>
    <property type="evidence" value="ECO:0007669"/>
    <property type="project" value="InterPro"/>
</dbReference>
<keyword evidence="4 5" id="KW-0238">DNA-binding</keyword>
<dbReference type="KEGG" id="aten:116292448"/>
<keyword evidence="1" id="KW-0479">Metal-binding</keyword>
<dbReference type="GeneID" id="116292448"/>
<dbReference type="RefSeq" id="XP_031555634.1">
    <property type="nucleotide sequence ID" value="XM_031699774.1"/>
</dbReference>
<dbReference type="PANTHER" id="PTHR46600">
    <property type="entry name" value="THAP DOMAIN-CONTAINING"/>
    <property type="match status" value="1"/>
</dbReference>
<evidence type="ECO:0000256" key="5">
    <source>
        <dbReference type="PROSITE-ProRule" id="PRU00309"/>
    </source>
</evidence>
<keyword evidence="2 5" id="KW-0863">Zinc-finger</keyword>
<dbReference type="SMART" id="SM00980">
    <property type="entry name" value="THAP"/>
    <property type="match status" value="1"/>
</dbReference>
<evidence type="ECO:0000313" key="7">
    <source>
        <dbReference type="Proteomes" id="UP000515163"/>
    </source>
</evidence>
<dbReference type="Gene3D" id="6.20.210.20">
    <property type="entry name" value="THAP domain"/>
    <property type="match status" value="1"/>
</dbReference>
<feature type="non-terminal residue" evidence="8">
    <location>
        <position position="122"/>
    </location>
</feature>
<dbReference type="InParanoid" id="A0A6P8HGT6"/>
<evidence type="ECO:0000256" key="1">
    <source>
        <dbReference type="ARBA" id="ARBA00022723"/>
    </source>
</evidence>
<protein>
    <submittedName>
        <fullName evidence="8">Uncharacterized protein LOC116292448</fullName>
    </submittedName>
</protein>
<dbReference type="InterPro" id="IPR038441">
    <property type="entry name" value="THAP_Znf_sf"/>
</dbReference>
<dbReference type="InterPro" id="IPR026516">
    <property type="entry name" value="THAP1/10"/>
</dbReference>
<keyword evidence="3" id="KW-0862">Zinc</keyword>
<evidence type="ECO:0000256" key="2">
    <source>
        <dbReference type="ARBA" id="ARBA00022771"/>
    </source>
</evidence>
<dbReference type="PANTHER" id="PTHR46600:SF11">
    <property type="entry name" value="THAP DOMAIN-CONTAINING PROTEIN 10"/>
    <property type="match status" value="1"/>
</dbReference>
<dbReference type="InterPro" id="IPR006612">
    <property type="entry name" value="THAP_Znf"/>
</dbReference>
<organism evidence="7 8">
    <name type="scientific">Actinia tenebrosa</name>
    <name type="common">Australian red waratah sea anemone</name>
    <dbReference type="NCBI Taxonomy" id="6105"/>
    <lineage>
        <taxon>Eukaryota</taxon>
        <taxon>Metazoa</taxon>
        <taxon>Cnidaria</taxon>
        <taxon>Anthozoa</taxon>
        <taxon>Hexacorallia</taxon>
        <taxon>Actiniaria</taxon>
        <taxon>Actiniidae</taxon>
        <taxon>Actinia</taxon>
    </lineage>
</organism>
<evidence type="ECO:0000256" key="4">
    <source>
        <dbReference type="ARBA" id="ARBA00023125"/>
    </source>
</evidence>
<accession>A0A6P8HGT6</accession>
<evidence type="ECO:0000313" key="8">
    <source>
        <dbReference type="RefSeq" id="XP_031555634.1"/>
    </source>
</evidence>
<gene>
    <name evidence="8" type="primary">LOC116292448</name>
</gene>
<dbReference type="GO" id="GO:0008270">
    <property type="term" value="F:zinc ion binding"/>
    <property type="evidence" value="ECO:0007669"/>
    <property type="project" value="UniProtKB-KW"/>
</dbReference>
<name>A0A6P8HGT6_ACTTE</name>
<sequence length="122" mass="13674">MPDRCVVGGCGNENSRKNGISLHRIPFFGDDRPEAVRRRKKWVDFVLLTRKKWSATSISAICSDHFKAEDYARQFIAIDGQSAPNSQRLVRDDIGIVAIPSITTNKKAKPASESAAKRSRRM</sequence>
<dbReference type="Pfam" id="PF05485">
    <property type="entry name" value="THAP"/>
    <property type="match status" value="1"/>
</dbReference>
<evidence type="ECO:0000256" key="3">
    <source>
        <dbReference type="ARBA" id="ARBA00022833"/>
    </source>
</evidence>
<reference evidence="8" key="1">
    <citation type="submission" date="2025-08" db="UniProtKB">
        <authorList>
            <consortium name="RefSeq"/>
        </authorList>
    </citation>
    <scope>IDENTIFICATION</scope>
    <source>
        <tissue evidence="8">Tentacle</tissue>
    </source>
</reference>
<dbReference type="AlphaFoldDB" id="A0A6P8HGT6"/>
<proteinExistence type="predicted"/>
<dbReference type="OrthoDB" id="5987038at2759"/>
<keyword evidence="7" id="KW-1185">Reference proteome</keyword>